<keyword evidence="15" id="KW-1185">Reference proteome</keyword>
<feature type="compositionally biased region" description="Polar residues" evidence="12">
    <location>
        <begin position="251"/>
        <end position="269"/>
    </location>
</feature>
<dbReference type="GO" id="GO:0032452">
    <property type="term" value="F:histone demethylase activity"/>
    <property type="evidence" value="ECO:0007669"/>
    <property type="project" value="UniProtKB-ARBA"/>
</dbReference>
<name>A0AAN0K3Y2_AMPQE</name>
<dbReference type="GO" id="GO:0044666">
    <property type="term" value="C:MLL3/4 complex"/>
    <property type="evidence" value="ECO:0007669"/>
    <property type="project" value="TreeGrafter"/>
</dbReference>
<dbReference type="Gene3D" id="2.10.110.20">
    <property type="match status" value="1"/>
</dbReference>
<dbReference type="PANTHER" id="PTHR14017">
    <property type="entry name" value="LYSINE-SPECIFIC DEMETHYLASE"/>
    <property type="match status" value="1"/>
</dbReference>
<sequence length="813" mass="91222">MTKSKFSQDPIILRSISDGWPPHQSPHTSSIPSSSSPLFTNHRLDVSLNGYTPQPDSALVPPTPEQQYHFQQAQNYYTGSHAAHVPNELYPGTPYRTSSTTGYHSTRPSLTSPLRDSPQAIVYQPNPLPLSPRTMLHPCSPTPMSLDEGNSPMGLSQELSSLLSLPLNVSESSSDYLDTYIDETSNHTHLLDLPLSQSNFTDSSPASLSLGGDLTPILGKRPMEQLDLHVKIPRVTPSLNAPPSKEEDNTRPSSLPLHQTESHSIQTHSRSSKKKTGSHSANTRSGNTSDTSSGISSSSTKYSNNSNHSSPSSSPCLVSSPFSYPSPLPLPPPPPSETDVPYIDPVLEPHSGLGSRDEYMKDDPLLPPSPPQSPSVDLHPQIPIYTVNSYDELDLHTFCTSPEVPICIIRGLPEATDFDLSLYSTDTLMRYHGEHDVEVREQILQAVDKNYDPSGKKQVWKCESSRSSTTVKEYGEYQKDILENHPSPKYDFLPRKMLKFGTNCDLSDCEKWGQQLDEIKKLPKFMQVNCPQANLLNHVGHTVLGMNTVQLYMKVPGCRTPGHQENNNFCSININIGPGNCEWFAVSNKYWGVVHELCEKHKLSFLVGSWWPILEELEKYQVPVYQFTQYKGEVVWINPGTVHWVQANSCCNNIAWNVGPISAHQLRMSWERYQWNKIQKVRSIVPMMSLTWNLARRLKVTDPNMVQQISTLLQSSYKQCEQLISLMKSLDIPILWHGHLAGEPTPTCTTCLEEVFNILFVSTNKKGDHLVYCHKCIQQLQSKNKKHTFSVLQQYTLTDLKEVLNEFMQLVPS</sequence>
<evidence type="ECO:0000256" key="11">
    <source>
        <dbReference type="ARBA" id="ARBA00034483"/>
    </source>
</evidence>
<dbReference type="Pfam" id="PF02373">
    <property type="entry name" value="JmjC"/>
    <property type="match status" value="1"/>
</dbReference>
<accession>A0AAN0K3Y2</accession>
<keyword evidence="10" id="KW-0539">Nucleus</keyword>
<dbReference type="InterPro" id="IPR003347">
    <property type="entry name" value="JmjC_dom"/>
</dbReference>
<feature type="compositionally biased region" description="Polar residues" evidence="12">
    <location>
        <begin position="97"/>
        <end position="114"/>
    </location>
</feature>
<evidence type="ECO:0000256" key="6">
    <source>
        <dbReference type="ARBA" id="ARBA00022853"/>
    </source>
</evidence>
<dbReference type="GO" id="GO:0031490">
    <property type="term" value="F:chromatin DNA binding"/>
    <property type="evidence" value="ECO:0007669"/>
    <property type="project" value="TreeGrafter"/>
</dbReference>
<dbReference type="PANTHER" id="PTHR14017:SF1">
    <property type="entry name" value="LD02225P"/>
    <property type="match status" value="1"/>
</dbReference>
<evidence type="ECO:0000256" key="12">
    <source>
        <dbReference type="SAM" id="MobiDB-lite"/>
    </source>
</evidence>
<dbReference type="GO" id="GO:0046872">
    <property type="term" value="F:metal ion binding"/>
    <property type="evidence" value="ECO:0007669"/>
    <property type="project" value="UniProtKB-KW"/>
</dbReference>
<dbReference type="EnsemblMetazoa" id="XM_020008684.1">
    <property type="protein sequence ID" value="XP_019864243.1"/>
    <property type="gene ID" value="LOC100637155"/>
</dbReference>
<keyword evidence="9" id="KW-0408">Iron</keyword>
<dbReference type="Gene3D" id="1.20.58.1370">
    <property type="match status" value="1"/>
</dbReference>
<dbReference type="AlphaFoldDB" id="A0AAN0K3Y2"/>
<evidence type="ECO:0000256" key="9">
    <source>
        <dbReference type="ARBA" id="ARBA00023004"/>
    </source>
</evidence>
<dbReference type="GeneID" id="100637155"/>
<evidence type="ECO:0000313" key="15">
    <source>
        <dbReference type="Proteomes" id="UP000007879"/>
    </source>
</evidence>
<reference evidence="15" key="1">
    <citation type="journal article" date="2010" name="Nature">
        <title>The Amphimedon queenslandica genome and the evolution of animal complexity.</title>
        <authorList>
            <person name="Srivastava M."/>
            <person name="Simakov O."/>
            <person name="Chapman J."/>
            <person name="Fahey B."/>
            <person name="Gauthier M.E."/>
            <person name="Mitros T."/>
            <person name="Richards G.S."/>
            <person name="Conaco C."/>
            <person name="Dacre M."/>
            <person name="Hellsten U."/>
            <person name="Larroux C."/>
            <person name="Putnam N.H."/>
            <person name="Stanke M."/>
            <person name="Adamska M."/>
            <person name="Darling A."/>
            <person name="Degnan S.M."/>
            <person name="Oakley T.H."/>
            <person name="Plachetzki D.C."/>
            <person name="Zhai Y."/>
            <person name="Adamski M."/>
            <person name="Calcino A."/>
            <person name="Cummins S.F."/>
            <person name="Goodstein D.M."/>
            <person name="Harris C."/>
            <person name="Jackson D.J."/>
            <person name="Leys S.P."/>
            <person name="Shu S."/>
            <person name="Woodcroft B.J."/>
            <person name="Vervoort M."/>
            <person name="Kosik K.S."/>
            <person name="Manning G."/>
            <person name="Degnan B.M."/>
            <person name="Rokhsar D.S."/>
        </authorList>
    </citation>
    <scope>NUCLEOTIDE SEQUENCE [LARGE SCALE GENOMIC DNA]</scope>
</reference>
<feature type="region of interest" description="Disordered" evidence="12">
    <location>
        <begin position="97"/>
        <end position="117"/>
    </location>
</feature>
<dbReference type="Proteomes" id="UP000007879">
    <property type="component" value="Unassembled WGS sequence"/>
</dbReference>
<dbReference type="InterPro" id="IPR046941">
    <property type="entry name" value="KDM6_GATAL_sf"/>
</dbReference>
<keyword evidence="3" id="KW-0597">Phosphoprotein</keyword>
<feature type="region of interest" description="Disordered" evidence="12">
    <location>
        <begin position="1"/>
        <end position="42"/>
    </location>
</feature>
<comment type="subcellular location">
    <subcellularLocation>
        <location evidence="2">Nucleus</location>
    </subcellularLocation>
</comment>
<evidence type="ECO:0000256" key="1">
    <source>
        <dbReference type="ARBA" id="ARBA00001954"/>
    </source>
</evidence>
<dbReference type="Pfam" id="PF21326">
    <property type="entry name" value="KDM6_GATAL"/>
    <property type="match status" value="1"/>
</dbReference>
<keyword evidence="4" id="KW-0479">Metal-binding</keyword>
<dbReference type="GO" id="GO:0051213">
    <property type="term" value="F:dioxygenase activity"/>
    <property type="evidence" value="ECO:0007669"/>
    <property type="project" value="UniProtKB-KW"/>
</dbReference>
<dbReference type="InterPro" id="IPR051630">
    <property type="entry name" value="Corepressor-Demethylase"/>
</dbReference>
<keyword evidence="5" id="KW-0862">Zinc</keyword>
<dbReference type="InterPro" id="IPR048560">
    <property type="entry name" value="KDM6A_B-like_GATAL"/>
</dbReference>
<evidence type="ECO:0000256" key="7">
    <source>
        <dbReference type="ARBA" id="ARBA00022964"/>
    </source>
</evidence>
<dbReference type="PROSITE" id="PS51184">
    <property type="entry name" value="JMJC"/>
    <property type="match status" value="1"/>
</dbReference>
<keyword evidence="6" id="KW-0156">Chromatin regulator</keyword>
<feature type="compositionally biased region" description="Pro residues" evidence="12">
    <location>
        <begin position="324"/>
        <end position="336"/>
    </location>
</feature>
<feature type="domain" description="JmjC" evidence="13">
    <location>
        <begin position="511"/>
        <end position="677"/>
    </location>
</feature>
<dbReference type="GO" id="GO:0000978">
    <property type="term" value="F:RNA polymerase II cis-regulatory region sequence-specific DNA binding"/>
    <property type="evidence" value="ECO:0007669"/>
    <property type="project" value="TreeGrafter"/>
</dbReference>
<comment type="cofactor">
    <cofactor evidence="1">
        <name>Fe(2+)</name>
        <dbReference type="ChEBI" id="CHEBI:29033"/>
    </cofactor>
</comment>
<dbReference type="RefSeq" id="XP_019864243.1">
    <property type="nucleotide sequence ID" value="XM_020008684.1"/>
</dbReference>
<evidence type="ECO:0000256" key="8">
    <source>
        <dbReference type="ARBA" id="ARBA00023002"/>
    </source>
</evidence>
<evidence type="ECO:0000256" key="2">
    <source>
        <dbReference type="ARBA" id="ARBA00004123"/>
    </source>
</evidence>
<feature type="compositionally biased region" description="Low complexity" evidence="12">
    <location>
        <begin position="285"/>
        <end position="323"/>
    </location>
</feature>
<keyword evidence="7" id="KW-0223">Dioxygenase</keyword>
<dbReference type="InterPro" id="IPR048562">
    <property type="entry name" value="KDM6A_B-like_C-hel"/>
</dbReference>
<dbReference type="GO" id="GO:0010468">
    <property type="term" value="P:regulation of gene expression"/>
    <property type="evidence" value="ECO:0007669"/>
    <property type="project" value="TreeGrafter"/>
</dbReference>
<evidence type="ECO:0000256" key="5">
    <source>
        <dbReference type="ARBA" id="ARBA00022833"/>
    </source>
</evidence>
<feature type="region of interest" description="Disordered" evidence="12">
    <location>
        <begin position="234"/>
        <end position="377"/>
    </location>
</feature>
<dbReference type="KEGG" id="aqu:100637155"/>
<proteinExistence type="inferred from homology"/>
<keyword evidence="8" id="KW-0560">Oxidoreductase</keyword>
<feature type="compositionally biased region" description="Basic and acidic residues" evidence="12">
    <location>
        <begin position="355"/>
        <end position="364"/>
    </location>
</feature>
<evidence type="ECO:0000313" key="14">
    <source>
        <dbReference type="EnsemblMetazoa" id="XP_019864243.1"/>
    </source>
</evidence>
<evidence type="ECO:0000259" key="13">
    <source>
        <dbReference type="PROSITE" id="PS51184"/>
    </source>
</evidence>
<dbReference type="SUPFAM" id="SSF51197">
    <property type="entry name" value="Clavaminate synthase-like"/>
    <property type="match status" value="1"/>
</dbReference>
<evidence type="ECO:0000256" key="10">
    <source>
        <dbReference type="ARBA" id="ARBA00023242"/>
    </source>
</evidence>
<evidence type="ECO:0000256" key="4">
    <source>
        <dbReference type="ARBA" id="ARBA00022723"/>
    </source>
</evidence>
<evidence type="ECO:0000256" key="3">
    <source>
        <dbReference type="ARBA" id="ARBA00022553"/>
    </source>
</evidence>
<dbReference type="Pfam" id="PF21322">
    <property type="entry name" value="KDM6_C-hel"/>
    <property type="match status" value="1"/>
</dbReference>
<feature type="compositionally biased region" description="Low complexity" evidence="12">
    <location>
        <begin position="21"/>
        <end position="37"/>
    </location>
</feature>
<protein>
    <recommendedName>
        <fullName evidence="13">JmjC domain-containing protein</fullName>
    </recommendedName>
</protein>
<dbReference type="SMART" id="SM00558">
    <property type="entry name" value="JmjC"/>
    <property type="match status" value="1"/>
</dbReference>
<organism evidence="14 15">
    <name type="scientific">Amphimedon queenslandica</name>
    <name type="common">Sponge</name>
    <dbReference type="NCBI Taxonomy" id="400682"/>
    <lineage>
        <taxon>Eukaryota</taxon>
        <taxon>Metazoa</taxon>
        <taxon>Porifera</taxon>
        <taxon>Demospongiae</taxon>
        <taxon>Heteroscleromorpha</taxon>
        <taxon>Haplosclerida</taxon>
        <taxon>Niphatidae</taxon>
        <taxon>Amphimedon</taxon>
    </lineage>
</organism>
<comment type="similarity">
    <text evidence="11">Belongs to the UTX family.</text>
</comment>
<dbReference type="Gene3D" id="2.60.120.650">
    <property type="entry name" value="Cupin"/>
    <property type="match status" value="1"/>
</dbReference>
<reference evidence="14" key="2">
    <citation type="submission" date="2024-06" db="UniProtKB">
        <authorList>
            <consortium name="EnsemblMetazoa"/>
        </authorList>
    </citation>
    <scope>IDENTIFICATION</scope>
</reference>